<reference evidence="1 2" key="1">
    <citation type="submission" date="2018-06" db="EMBL/GenBank/DDBJ databases">
        <authorList>
            <consortium name="Pathogen Informatics"/>
            <person name="Doyle S."/>
        </authorList>
    </citation>
    <scope>NUCLEOTIDE SEQUENCE [LARGE SCALE GENOMIC DNA]</scope>
    <source>
        <strain evidence="1 2">NCTC10738</strain>
    </source>
</reference>
<dbReference type="RefSeq" id="WP_025010217.1">
    <property type="nucleotide sequence ID" value="NZ_AP024614.1"/>
</dbReference>
<dbReference type="AlphaFoldDB" id="A0A380A3X5"/>
<gene>
    <name evidence="1" type="ORF">NCTC10738_02244</name>
</gene>
<dbReference type="Proteomes" id="UP000254069">
    <property type="component" value="Unassembled WGS sequence"/>
</dbReference>
<proteinExistence type="predicted"/>
<accession>A0A380A3X5</accession>
<dbReference type="EMBL" id="UGYO01000001">
    <property type="protein sequence ID" value="SUI73663.1"/>
    <property type="molecule type" value="Genomic_DNA"/>
</dbReference>
<organism evidence="1 2">
    <name type="scientific">Shewanella algae</name>
    <dbReference type="NCBI Taxonomy" id="38313"/>
    <lineage>
        <taxon>Bacteria</taxon>
        <taxon>Pseudomonadati</taxon>
        <taxon>Pseudomonadota</taxon>
        <taxon>Gammaproteobacteria</taxon>
        <taxon>Alteromonadales</taxon>
        <taxon>Shewanellaceae</taxon>
        <taxon>Shewanella</taxon>
    </lineage>
</organism>
<sequence>MFSRKPLTPQAQLDLAMTLMAEEEQRLHNALELVLHSSQQAITKRLQRAKIDADIFPPVHQDYLNAMALQHLFTMLHQGDEQRANSICNNLRELSQCLQPAIQDNAHCEEQYRPV</sequence>
<name>A0A380A3X5_9GAMM</name>
<evidence type="ECO:0000313" key="1">
    <source>
        <dbReference type="EMBL" id="SUI73663.1"/>
    </source>
</evidence>
<accession>A0A3G4USD6</accession>
<keyword evidence="2" id="KW-1185">Reference proteome</keyword>
<dbReference type="GeneID" id="93810851"/>
<evidence type="ECO:0000313" key="2">
    <source>
        <dbReference type="Proteomes" id="UP000254069"/>
    </source>
</evidence>
<protein>
    <submittedName>
        <fullName evidence="1">Uncharacterized protein</fullName>
    </submittedName>
</protein>